<dbReference type="EMBL" id="CP126446">
    <property type="protein sequence ID" value="WIF96593.1"/>
    <property type="molecule type" value="Genomic_DNA"/>
</dbReference>
<dbReference type="InterPro" id="IPR013216">
    <property type="entry name" value="Methyltransf_11"/>
</dbReference>
<dbReference type="SUPFAM" id="SSF53335">
    <property type="entry name" value="S-adenosyl-L-methionine-dependent methyltransferases"/>
    <property type="match status" value="1"/>
</dbReference>
<dbReference type="Gene3D" id="3.40.50.150">
    <property type="entry name" value="Vaccinia Virus protein VP39"/>
    <property type="match status" value="1"/>
</dbReference>
<evidence type="ECO:0000256" key="1">
    <source>
        <dbReference type="ARBA" id="ARBA00022603"/>
    </source>
</evidence>
<keyword evidence="2 5" id="KW-0808">Transferase</keyword>
<keyword evidence="1 5" id="KW-0489">Methyltransferase</keyword>
<evidence type="ECO:0000256" key="2">
    <source>
        <dbReference type="ARBA" id="ARBA00022679"/>
    </source>
</evidence>
<accession>A0ABY8UTF1</accession>
<dbReference type="RefSeq" id="WP_231416863.1">
    <property type="nucleotide sequence ID" value="NZ_CP126446.1"/>
</dbReference>
<feature type="domain" description="Methyltransferase type 11" evidence="4">
    <location>
        <begin position="40"/>
        <end position="135"/>
    </location>
</feature>
<dbReference type="Pfam" id="PF08241">
    <property type="entry name" value="Methyltransf_11"/>
    <property type="match status" value="1"/>
</dbReference>
<dbReference type="EC" id="2.1.1.-" evidence="5"/>
<gene>
    <name evidence="5" type="ORF">QNI29_12615</name>
</gene>
<organism evidence="5 6">
    <name type="scientific">Pontibacillus chungwhensis</name>
    <dbReference type="NCBI Taxonomy" id="265426"/>
    <lineage>
        <taxon>Bacteria</taxon>
        <taxon>Bacillati</taxon>
        <taxon>Bacillota</taxon>
        <taxon>Bacilli</taxon>
        <taxon>Bacillales</taxon>
        <taxon>Bacillaceae</taxon>
        <taxon>Pontibacillus</taxon>
    </lineage>
</organism>
<dbReference type="PANTHER" id="PTHR43464:SF19">
    <property type="entry name" value="UBIQUINONE BIOSYNTHESIS O-METHYLTRANSFERASE, MITOCHONDRIAL"/>
    <property type="match status" value="1"/>
</dbReference>
<evidence type="ECO:0000259" key="4">
    <source>
        <dbReference type="Pfam" id="PF08241"/>
    </source>
</evidence>
<dbReference type="Proteomes" id="UP001236652">
    <property type="component" value="Chromosome"/>
</dbReference>
<dbReference type="GO" id="GO:0032259">
    <property type="term" value="P:methylation"/>
    <property type="evidence" value="ECO:0007669"/>
    <property type="project" value="UniProtKB-KW"/>
</dbReference>
<name>A0ABY8UTF1_9BACI</name>
<keyword evidence="6" id="KW-1185">Reference proteome</keyword>
<reference evidence="5 6" key="1">
    <citation type="submission" date="2023-05" db="EMBL/GenBank/DDBJ databases">
        <title>Comparative genomics reveals the evidence of polycyclic aromatic hydrocarbons degradation in moderately halophilic genus Pontibacillus.</title>
        <authorList>
            <person name="Yang H."/>
            <person name="Qian Z."/>
        </authorList>
    </citation>
    <scope>NUCLEOTIDE SEQUENCE [LARGE SCALE GENOMIC DNA]</scope>
    <source>
        <strain evidence="6">HN14</strain>
    </source>
</reference>
<evidence type="ECO:0000313" key="6">
    <source>
        <dbReference type="Proteomes" id="UP001236652"/>
    </source>
</evidence>
<sequence>MIDFHDESNMYTYTDRNAHDQWLQQMEGIIDGRVVDKAADIGCGGGIYSEALLKLGVGSVTGIDYSHSMIKGASEKGNYNEQALQFVQGKATETGENTNSFDLVIERALIHHLENLVPAFHEANRILKDEGLFVVQDRTLDDCFLQGNQHHLRGFLFTLFPRLKSIEENRRYESEFVKKALMRAGFHSIQETTLWEQRKRYETKEEFYGEVRLRKGRSILYELSDEEIEQYISYIDKRIDKEAYIVDQDRWTIWWAIKKGEGA</sequence>
<dbReference type="PANTHER" id="PTHR43464">
    <property type="entry name" value="METHYLTRANSFERASE"/>
    <property type="match status" value="1"/>
</dbReference>
<dbReference type="InterPro" id="IPR029063">
    <property type="entry name" value="SAM-dependent_MTases_sf"/>
</dbReference>
<keyword evidence="3" id="KW-0949">S-adenosyl-L-methionine</keyword>
<dbReference type="GO" id="GO:0008168">
    <property type="term" value="F:methyltransferase activity"/>
    <property type="evidence" value="ECO:0007669"/>
    <property type="project" value="UniProtKB-KW"/>
</dbReference>
<evidence type="ECO:0000256" key="3">
    <source>
        <dbReference type="ARBA" id="ARBA00022691"/>
    </source>
</evidence>
<protein>
    <submittedName>
        <fullName evidence="5">Class I SAM-dependent methyltransferase</fullName>
        <ecNumber evidence="5">2.1.1.-</ecNumber>
    </submittedName>
</protein>
<evidence type="ECO:0000313" key="5">
    <source>
        <dbReference type="EMBL" id="WIF96593.1"/>
    </source>
</evidence>
<dbReference type="CDD" id="cd02440">
    <property type="entry name" value="AdoMet_MTases"/>
    <property type="match status" value="1"/>
</dbReference>
<proteinExistence type="predicted"/>